<dbReference type="PANTHER" id="PTHR46020">
    <property type="entry name" value="OSJNBB0059K02.9 PROTEIN"/>
    <property type="match status" value="1"/>
</dbReference>
<dbReference type="GO" id="GO:0016787">
    <property type="term" value="F:hydrolase activity"/>
    <property type="evidence" value="ECO:0007669"/>
    <property type="project" value="UniProtKB-KW"/>
</dbReference>
<evidence type="ECO:0000256" key="2">
    <source>
        <dbReference type="ARBA" id="ARBA00022963"/>
    </source>
</evidence>
<keyword evidence="2" id="KW-0442">Lipid degradation</keyword>
<dbReference type="PANTHER" id="PTHR46020:SF32">
    <property type="entry name" value="GDSL ESTERASE_LIPASE"/>
    <property type="match status" value="1"/>
</dbReference>
<gene>
    <name evidence="4" type="ORF">TAV2_LOCUS18825</name>
</gene>
<evidence type="ECO:0008006" key="6">
    <source>
        <dbReference type="Google" id="ProtNLM"/>
    </source>
</evidence>
<dbReference type="EMBL" id="OU466862">
    <property type="protein sequence ID" value="CAH2070127.1"/>
    <property type="molecule type" value="Genomic_DNA"/>
</dbReference>
<organism evidence="4 5">
    <name type="scientific">Thlaspi arvense</name>
    <name type="common">Field penny-cress</name>
    <dbReference type="NCBI Taxonomy" id="13288"/>
    <lineage>
        <taxon>Eukaryota</taxon>
        <taxon>Viridiplantae</taxon>
        <taxon>Streptophyta</taxon>
        <taxon>Embryophyta</taxon>
        <taxon>Tracheophyta</taxon>
        <taxon>Spermatophyta</taxon>
        <taxon>Magnoliopsida</taxon>
        <taxon>eudicotyledons</taxon>
        <taxon>Gunneridae</taxon>
        <taxon>Pentapetalae</taxon>
        <taxon>rosids</taxon>
        <taxon>malvids</taxon>
        <taxon>Brassicales</taxon>
        <taxon>Brassicaceae</taxon>
        <taxon>Thlaspideae</taxon>
        <taxon>Thlaspi</taxon>
    </lineage>
</organism>
<evidence type="ECO:0000256" key="1">
    <source>
        <dbReference type="ARBA" id="ARBA00022801"/>
    </source>
</evidence>
<dbReference type="Gene3D" id="3.40.50.1110">
    <property type="entry name" value="SGNH hydrolase"/>
    <property type="match status" value="1"/>
</dbReference>
<proteinExistence type="predicted"/>
<name>A0AAU9SNH6_THLAR</name>
<evidence type="ECO:0000313" key="5">
    <source>
        <dbReference type="Proteomes" id="UP000836841"/>
    </source>
</evidence>
<accession>A0AAU9SNH6</accession>
<dbReference type="Proteomes" id="UP000836841">
    <property type="component" value="Chromosome 6"/>
</dbReference>
<evidence type="ECO:0000256" key="3">
    <source>
        <dbReference type="ARBA" id="ARBA00023098"/>
    </source>
</evidence>
<dbReference type="InterPro" id="IPR036514">
    <property type="entry name" value="SGNH_hydro_sf"/>
</dbReference>
<keyword evidence="5" id="KW-1185">Reference proteome</keyword>
<protein>
    <recommendedName>
        <fullName evidence="6">GDSL esterase/lipase</fullName>
    </recommendedName>
</protein>
<keyword evidence="1" id="KW-0378">Hydrolase</keyword>
<keyword evidence="3" id="KW-0443">Lipid metabolism</keyword>
<sequence>MGSKALVFGDSYADTGNMKHDAVSWKSPYGITFPGKPSGRYSDGLISTDFLGYTLTHYNI</sequence>
<evidence type="ECO:0000313" key="4">
    <source>
        <dbReference type="EMBL" id="CAH2070127.1"/>
    </source>
</evidence>
<dbReference type="GO" id="GO:0016042">
    <property type="term" value="P:lipid catabolic process"/>
    <property type="evidence" value="ECO:0007669"/>
    <property type="project" value="UniProtKB-KW"/>
</dbReference>
<reference evidence="4 5" key="1">
    <citation type="submission" date="2022-03" db="EMBL/GenBank/DDBJ databases">
        <authorList>
            <person name="Nunn A."/>
            <person name="Chopra R."/>
            <person name="Nunn A."/>
            <person name="Contreras Garrido A."/>
        </authorList>
    </citation>
    <scope>NUCLEOTIDE SEQUENCE [LARGE SCALE GENOMIC DNA]</scope>
</reference>
<dbReference type="AlphaFoldDB" id="A0AAU9SNH6"/>